<evidence type="ECO:0000256" key="5">
    <source>
        <dbReference type="ARBA" id="ARBA00023163"/>
    </source>
</evidence>
<evidence type="ECO:0000256" key="3">
    <source>
        <dbReference type="ARBA" id="ARBA00023015"/>
    </source>
</evidence>
<evidence type="ECO:0000256" key="1">
    <source>
        <dbReference type="ARBA" id="ARBA00004123"/>
    </source>
</evidence>
<proteinExistence type="inferred from homology"/>
<keyword evidence="6" id="KW-0539">Nucleus</keyword>
<keyword evidence="3" id="KW-0805">Transcription regulation</keyword>
<accession>A0A7S3YUL8</accession>
<evidence type="ECO:0000256" key="4">
    <source>
        <dbReference type="ARBA" id="ARBA00023125"/>
    </source>
</evidence>
<dbReference type="GO" id="GO:0019185">
    <property type="term" value="C:snRNA-activating protein complex"/>
    <property type="evidence" value="ECO:0007669"/>
    <property type="project" value="TreeGrafter"/>
</dbReference>
<sequence>MFAVCDTVLHLYIDACGIRTCAYTTCQHPIFCHTRYCHAIDDRHVVIFSEIRFVHDQDIQYIKAFPVVLYLATERRKKCAACGFAYANWVVYGDYMSVTNPAFYCDVCHDLFHKDAVGNRIKDDRIEKLNAHYRVLPYFHDEAGE</sequence>
<comment type="subcellular location">
    <subcellularLocation>
        <location evidence="1">Nucleus</location>
    </subcellularLocation>
</comment>
<name>A0A7S3YUL8_9EUKA</name>
<evidence type="ECO:0000256" key="2">
    <source>
        <dbReference type="ARBA" id="ARBA00010410"/>
    </source>
</evidence>
<dbReference type="GO" id="GO:0001006">
    <property type="term" value="F:RNA polymerase III type 3 promoter sequence-specific DNA binding"/>
    <property type="evidence" value="ECO:0007669"/>
    <property type="project" value="TreeGrafter"/>
</dbReference>
<dbReference type="PANTHER" id="PTHR13421:SF16">
    <property type="entry name" value="SNRNA-ACTIVATING PROTEIN COMPLEX SUBUNIT 3"/>
    <property type="match status" value="1"/>
</dbReference>
<dbReference type="GO" id="GO:0003681">
    <property type="term" value="F:bent DNA binding"/>
    <property type="evidence" value="ECO:0007669"/>
    <property type="project" value="TreeGrafter"/>
</dbReference>
<keyword evidence="4" id="KW-0238">DNA-binding</keyword>
<evidence type="ECO:0000313" key="7">
    <source>
        <dbReference type="EMBL" id="CAE0662129.1"/>
    </source>
</evidence>
<keyword evidence="5" id="KW-0804">Transcription</keyword>
<dbReference type="GO" id="GO:0042795">
    <property type="term" value="P:snRNA transcription by RNA polymerase II"/>
    <property type="evidence" value="ECO:0007669"/>
    <property type="project" value="TreeGrafter"/>
</dbReference>
<comment type="similarity">
    <text evidence="2">Belongs to the SNAPC3/SRD2 family.</text>
</comment>
<evidence type="ECO:0000256" key="6">
    <source>
        <dbReference type="ARBA" id="ARBA00023242"/>
    </source>
</evidence>
<dbReference type="Pfam" id="PF12251">
    <property type="entry name" value="SNAPC3"/>
    <property type="match status" value="1"/>
</dbReference>
<dbReference type="EMBL" id="HBIV01018967">
    <property type="protein sequence ID" value="CAE0662129.1"/>
    <property type="molecule type" value="Transcribed_RNA"/>
</dbReference>
<dbReference type="PANTHER" id="PTHR13421">
    <property type="entry name" value="SNRNA-ACTIVATING PROTEIN COMPLEX SUBUNIT 3"/>
    <property type="match status" value="1"/>
</dbReference>
<reference evidence="7" key="1">
    <citation type="submission" date="2021-01" db="EMBL/GenBank/DDBJ databases">
        <authorList>
            <person name="Corre E."/>
            <person name="Pelletier E."/>
            <person name="Niang G."/>
            <person name="Scheremetjew M."/>
            <person name="Finn R."/>
            <person name="Kale V."/>
            <person name="Holt S."/>
            <person name="Cochrane G."/>
            <person name="Meng A."/>
            <person name="Brown T."/>
            <person name="Cohen L."/>
        </authorList>
    </citation>
    <scope>NUCLEOTIDE SEQUENCE</scope>
    <source>
        <strain evidence="7">CCCM811</strain>
    </source>
</reference>
<organism evidence="7">
    <name type="scientific">Lotharella globosa</name>
    <dbReference type="NCBI Taxonomy" id="91324"/>
    <lineage>
        <taxon>Eukaryota</taxon>
        <taxon>Sar</taxon>
        <taxon>Rhizaria</taxon>
        <taxon>Cercozoa</taxon>
        <taxon>Chlorarachniophyceae</taxon>
        <taxon>Lotharella</taxon>
    </lineage>
</organism>
<dbReference type="GO" id="GO:0042796">
    <property type="term" value="P:snRNA transcription by RNA polymerase III"/>
    <property type="evidence" value="ECO:0007669"/>
    <property type="project" value="TreeGrafter"/>
</dbReference>
<dbReference type="GO" id="GO:0001046">
    <property type="term" value="F:core promoter sequence-specific DNA binding"/>
    <property type="evidence" value="ECO:0007669"/>
    <property type="project" value="TreeGrafter"/>
</dbReference>
<gene>
    <name evidence="7" type="ORF">LGLO00237_LOCUS13725</name>
</gene>
<dbReference type="GO" id="GO:0005634">
    <property type="term" value="C:nucleus"/>
    <property type="evidence" value="ECO:0007669"/>
    <property type="project" value="UniProtKB-SubCell"/>
</dbReference>
<dbReference type="GO" id="GO:0000978">
    <property type="term" value="F:RNA polymerase II cis-regulatory region sequence-specific DNA binding"/>
    <property type="evidence" value="ECO:0007669"/>
    <property type="project" value="TreeGrafter"/>
</dbReference>
<dbReference type="AlphaFoldDB" id="A0A7S3YUL8"/>
<protein>
    <recommendedName>
        <fullName evidence="8">snRNA-activating protein complex subunit 3</fullName>
    </recommendedName>
</protein>
<dbReference type="InterPro" id="IPR022042">
    <property type="entry name" value="snRNA-activating_su3"/>
</dbReference>
<evidence type="ECO:0008006" key="8">
    <source>
        <dbReference type="Google" id="ProtNLM"/>
    </source>
</evidence>